<feature type="domain" description="Reverse transcriptase/retrotransposon-derived protein RNase H-like" evidence="3">
    <location>
        <begin position="31"/>
        <end position="74"/>
    </location>
</feature>
<dbReference type="Pfam" id="PF17919">
    <property type="entry name" value="RT_RNaseH_2"/>
    <property type="match status" value="1"/>
</dbReference>
<reference evidence="4 5" key="1">
    <citation type="submission" date="2020-02" db="EMBL/GenBank/DDBJ databases">
        <authorList>
            <person name="Ferguson B K."/>
        </authorList>
    </citation>
    <scope>NUCLEOTIDE SEQUENCE [LARGE SCALE GENOMIC DNA]</scope>
</reference>
<dbReference type="Proteomes" id="UP000479000">
    <property type="component" value="Unassembled WGS sequence"/>
</dbReference>
<dbReference type="OrthoDB" id="427924at2759"/>
<evidence type="ECO:0000256" key="2">
    <source>
        <dbReference type="ARBA" id="ARBA00023268"/>
    </source>
</evidence>
<dbReference type="AlphaFoldDB" id="A0A6H5H8C0"/>
<evidence type="ECO:0000259" key="3">
    <source>
        <dbReference type="Pfam" id="PF17919"/>
    </source>
</evidence>
<evidence type="ECO:0000256" key="1">
    <source>
        <dbReference type="ARBA" id="ARBA00012493"/>
    </source>
</evidence>
<accession>A0A6H5H8C0</accession>
<protein>
    <recommendedName>
        <fullName evidence="1">RNA-directed DNA polymerase</fullName>
        <ecNumber evidence="1">2.7.7.49</ecNumber>
    </recommendedName>
</protein>
<dbReference type="InterPro" id="IPR050951">
    <property type="entry name" value="Retrovirus_Pol_polyprotein"/>
</dbReference>
<name>A0A6H5H8C0_9HEMI</name>
<dbReference type="InterPro" id="IPR043502">
    <property type="entry name" value="DNA/RNA_pol_sf"/>
</dbReference>
<sequence length="74" mass="8533">MITYYSRFIPDLSTKTNALRKLLRKNQKFHWSSQCEAAFIQLKNEMMSDRVLVPYNPHLPIVLTCDASPYGVAA</sequence>
<feature type="non-terminal residue" evidence="4">
    <location>
        <position position="74"/>
    </location>
</feature>
<keyword evidence="2" id="KW-0511">Multifunctional enzyme</keyword>
<dbReference type="EC" id="2.7.7.49" evidence="1"/>
<dbReference type="Gene3D" id="3.30.70.270">
    <property type="match status" value="1"/>
</dbReference>
<dbReference type="EMBL" id="CADCXU010026261">
    <property type="protein sequence ID" value="CAB0013212.1"/>
    <property type="molecule type" value="Genomic_DNA"/>
</dbReference>
<evidence type="ECO:0000313" key="5">
    <source>
        <dbReference type="Proteomes" id="UP000479000"/>
    </source>
</evidence>
<dbReference type="InterPro" id="IPR043128">
    <property type="entry name" value="Rev_trsase/Diguanyl_cyclase"/>
</dbReference>
<evidence type="ECO:0000313" key="4">
    <source>
        <dbReference type="EMBL" id="CAB0013212.1"/>
    </source>
</evidence>
<organism evidence="4 5">
    <name type="scientific">Nesidiocoris tenuis</name>
    <dbReference type="NCBI Taxonomy" id="355587"/>
    <lineage>
        <taxon>Eukaryota</taxon>
        <taxon>Metazoa</taxon>
        <taxon>Ecdysozoa</taxon>
        <taxon>Arthropoda</taxon>
        <taxon>Hexapoda</taxon>
        <taxon>Insecta</taxon>
        <taxon>Pterygota</taxon>
        <taxon>Neoptera</taxon>
        <taxon>Paraneoptera</taxon>
        <taxon>Hemiptera</taxon>
        <taxon>Heteroptera</taxon>
        <taxon>Panheteroptera</taxon>
        <taxon>Cimicomorpha</taxon>
        <taxon>Miridae</taxon>
        <taxon>Dicyphina</taxon>
        <taxon>Nesidiocoris</taxon>
    </lineage>
</organism>
<gene>
    <name evidence="4" type="ORF">NTEN_LOCUS17823</name>
</gene>
<dbReference type="FunFam" id="3.30.70.270:FF:000020">
    <property type="entry name" value="Transposon Tf2-6 polyprotein-like Protein"/>
    <property type="match status" value="1"/>
</dbReference>
<dbReference type="InterPro" id="IPR041577">
    <property type="entry name" value="RT_RNaseH_2"/>
</dbReference>
<keyword evidence="5" id="KW-1185">Reference proteome</keyword>
<proteinExistence type="predicted"/>
<dbReference type="PANTHER" id="PTHR37984">
    <property type="entry name" value="PROTEIN CBG26694"/>
    <property type="match status" value="1"/>
</dbReference>
<dbReference type="GO" id="GO:0003964">
    <property type="term" value="F:RNA-directed DNA polymerase activity"/>
    <property type="evidence" value="ECO:0007669"/>
    <property type="project" value="UniProtKB-EC"/>
</dbReference>
<dbReference type="PANTHER" id="PTHR37984:SF5">
    <property type="entry name" value="PROTEIN NYNRIN-LIKE"/>
    <property type="match status" value="1"/>
</dbReference>
<dbReference type="SUPFAM" id="SSF56672">
    <property type="entry name" value="DNA/RNA polymerases"/>
    <property type="match status" value="1"/>
</dbReference>